<dbReference type="RefSeq" id="XP_016719468.1">
    <property type="nucleotide sequence ID" value="XM_016863979.1"/>
</dbReference>
<dbReference type="Proteomes" id="UP000818029">
    <property type="component" value="Chromosome D13"/>
</dbReference>
<keyword evidence="2" id="KW-0472">Membrane</keyword>
<evidence type="ECO:0000259" key="3">
    <source>
        <dbReference type="Pfam" id="PF14364"/>
    </source>
</evidence>
<feature type="domain" description="DUF4408" evidence="3">
    <location>
        <begin position="54"/>
        <end position="77"/>
    </location>
</feature>
<dbReference type="InterPro" id="IPR025520">
    <property type="entry name" value="DUF4408"/>
</dbReference>
<dbReference type="PaxDb" id="3635-A0A1U8M1E0"/>
<evidence type="ECO:0000256" key="1">
    <source>
        <dbReference type="SAM" id="MobiDB-lite"/>
    </source>
</evidence>
<dbReference type="PANTHER" id="PTHR33098">
    <property type="entry name" value="COTTON FIBER (DUF761)"/>
    <property type="match status" value="1"/>
</dbReference>
<sequence length="310" mass="35306">MSYKNPHAETCYILVLRGAYAKINTNLFTSCSSSSRQYFPSPKMFSDMSDLRETWLSPTTLFLFLDIMVGTIFFISRITPHRTPYVADDGNSSSSSSPSLDRSLSFFGRVTSFNFSTYSFPISSQDVNHHFLQTDDGSAAHQVERAPSILERVKSNFYKYSPQSPETDCIEPAQQSLISRAPSLLERVKSFYKPDTVKPNETEPTVTDSNGSETGLSSVHGEIKRIQSEPMVRQRELPEKMKKSRRKVEKEVEMKRSASTGIEETTPFEDDDHVVDAKAEDFIEKFKQQLKLQRLNSLLPYRYSKPLESI</sequence>
<dbReference type="Pfam" id="PF05553">
    <property type="entry name" value="DUF761"/>
    <property type="match status" value="1"/>
</dbReference>
<dbReference type="GeneID" id="107932036"/>
<feature type="compositionally biased region" description="Polar residues" evidence="1">
    <location>
        <begin position="202"/>
        <end position="217"/>
    </location>
</feature>
<reference evidence="4" key="1">
    <citation type="journal article" date="2020" name="Nat. Genet.">
        <title>Genomic diversifications of five Gossypium allopolyploid species and their impact on cotton improvement.</title>
        <authorList>
            <person name="Chen Z.J."/>
            <person name="Sreedasyam A."/>
            <person name="Ando A."/>
            <person name="Song Q."/>
            <person name="De Santiago L.M."/>
            <person name="Hulse-Kemp A.M."/>
            <person name="Ding M."/>
            <person name="Ye W."/>
            <person name="Kirkbride R.C."/>
            <person name="Jenkins J."/>
            <person name="Plott C."/>
            <person name="Lovell J."/>
            <person name="Lin Y.M."/>
            <person name="Vaughn R."/>
            <person name="Liu B."/>
            <person name="Simpson S."/>
            <person name="Scheffler B.E."/>
            <person name="Wen L."/>
            <person name="Saski C.A."/>
            <person name="Grover C.E."/>
            <person name="Hu G."/>
            <person name="Conover J.L."/>
            <person name="Carlson J.W."/>
            <person name="Shu S."/>
            <person name="Boston L.B."/>
            <person name="Williams M."/>
            <person name="Peterson D.G."/>
            <person name="McGee K."/>
            <person name="Jones D.C."/>
            <person name="Wendel J.F."/>
            <person name="Stelly D.M."/>
            <person name="Grimwood J."/>
            <person name="Schmutz J."/>
        </authorList>
    </citation>
    <scope>NUCLEOTIDE SEQUENCE [LARGE SCALE GENOMIC DNA]</scope>
    <source>
        <strain evidence="4">cv. TM-1</strain>
    </source>
</reference>
<proteinExistence type="predicted"/>
<dbReference type="OrthoDB" id="1685070at2759"/>
<keyword evidence="4" id="KW-1185">Reference proteome</keyword>
<dbReference type="InterPro" id="IPR008480">
    <property type="entry name" value="DUF761_pln"/>
</dbReference>
<protein>
    <submittedName>
        <fullName evidence="5">Pathogen-associated molecular patterns-induced protein A70</fullName>
    </submittedName>
</protein>
<accession>A0A1U8M1E0</accession>
<keyword evidence="2" id="KW-0812">Transmembrane</keyword>
<reference evidence="5" key="2">
    <citation type="submission" date="2025-08" db="UniProtKB">
        <authorList>
            <consortium name="RefSeq"/>
        </authorList>
    </citation>
    <scope>IDENTIFICATION</scope>
</reference>
<dbReference type="AlphaFoldDB" id="A0A1U8M1E0"/>
<feature type="transmembrane region" description="Helical" evidence="2">
    <location>
        <begin position="55"/>
        <end position="75"/>
    </location>
</feature>
<dbReference type="KEGG" id="ghi:107932036"/>
<organism evidence="4 5">
    <name type="scientific">Gossypium hirsutum</name>
    <name type="common">Upland cotton</name>
    <name type="synonym">Gossypium mexicanum</name>
    <dbReference type="NCBI Taxonomy" id="3635"/>
    <lineage>
        <taxon>Eukaryota</taxon>
        <taxon>Viridiplantae</taxon>
        <taxon>Streptophyta</taxon>
        <taxon>Embryophyta</taxon>
        <taxon>Tracheophyta</taxon>
        <taxon>Spermatophyta</taxon>
        <taxon>Magnoliopsida</taxon>
        <taxon>eudicotyledons</taxon>
        <taxon>Gunneridae</taxon>
        <taxon>Pentapetalae</taxon>
        <taxon>rosids</taxon>
        <taxon>malvids</taxon>
        <taxon>Malvales</taxon>
        <taxon>Malvaceae</taxon>
        <taxon>Malvoideae</taxon>
        <taxon>Gossypium</taxon>
    </lineage>
</organism>
<name>A0A1U8M1E0_GOSHI</name>
<keyword evidence="2" id="KW-1133">Transmembrane helix</keyword>
<evidence type="ECO:0000313" key="4">
    <source>
        <dbReference type="Proteomes" id="UP000818029"/>
    </source>
</evidence>
<feature type="compositionally biased region" description="Basic and acidic residues" evidence="1">
    <location>
        <begin position="221"/>
        <end position="241"/>
    </location>
</feature>
<gene>
    <name evidence="5" type="primary">LOC107932036</name>
</gene>
<evidence type="ECO:0000313" key="5">
    <source>
        <dbReference type="RefSeq" id="XP_016719468.1"/>
    </source>
</evidence>
<evidence type="ECO:0000256" key="2">
    <source>
        <dbReference type="SAM" id="Phobius"/>
    </source>
</evidence>
<dbReference type="PANTHER" id="PTHR33098:SF57">
    <property type="entry name" value="DUF4408 DOMAIN PROTEIN"/>
    <property type="match status" value="1"/>
</dbReference>
<dbReference type="OMA" id="AYAKINT"/>
<dbReference type="Pfam" id="PF14364">
    <property type="entry name" value="DUF4408"/>
    <property type="match status" value="1"/>
</dbReference>
<feature type="region of interest" description="Disordered" evidence="1">
    <location>
        <begin position="194"/>
        <end position="272"/>
    </location>
</feature>
<dbReference type="STRING" id="3635.A0A1U8M1E0"/>